<dbReference type="Pfam" id="PF00370">
    <property type="entry name" value="FGGY_N"/>
    <property type="match status" value="1"/>
</dbReference>
<evidence type="ECO:0000256" key="2">
    <source>
        <dbReference type="ARBA" id="ARBA00022679"/>
    </source>
</evidence>
<dbReference type="GO" id="GO:0005975">
    <property type="term" value="P:carbohydrate metabolic process"/>
    <property type="evidence" value="ECO:0007669"/>
    <property type="project" value="InterPro"/>
</dbReference>
<proteinExistence type="inferred from homology"/>
<feature type="domain" description="Carbohydrate kinase FGGY C-terminal" evidence="5">
    <location>
        <begin position="249"/>
        <end position="421"/>
    </location>
</feature>
<evidence type="ECO:0000259" key="5">
    <source>
        <dbReference type="Pfam" id="PF21546"/>
    </source>
</evidence>
<organism evidence="6 7">
    <name type="scientific">Gellertiella hungarica</name>
    <dbReference type="NCBI Taxonomy" id="1572859"/>
    <lineage>
        <taxon>Bacteria</taxon>
        <taxon>Pseudomonadati</taxon>
        <taxon>Pseudomonadota</taxon>
        <taxon>Alphaproteobacteria</taxon>
        <taxon>Hyphomicrobiales</taxon>
        <taxon>Rhizobiaceae</taxon>
        <taxon>Gellertiella</taxon>
    </lineage>
</organism>
<dbReference type="InterPro" id="IPR050406">
    <property type="entry name" value="FGGY_Carb_Kinase"/>
</dbReference>
<name>A0A7W6J7G9_9HYPH</name>
<dbReference type="GO" id="GO:0016301">
    <property type="term" value="F:kinase activity"/>
    <property type="evidence" value="ECO:0007669"/>
    <property type="project" value="UniProtKB-KW"/>
</dbReference>
<protein>
    <submittedName>
        <fullName evidence="6">Sugar (Pentulose or hexulose) kinase</fullName>
    </submittedName>
</protein>
<keyword evidence="7" id="KW-1185">Reference proteome</keyword>
<gene>
    <name evidence="6" type="ORF">GGR23_003424</name>
</gene>
<dbReference type="Gene3D" id="3.30.420.40">
    <property type="match status" value="2"/>
</dbReference>
<dbReference type="PANTHER" id="PTHR43095:SF5">
    <property type="entry name" value="XYLULOSE KINASE"/>
    <property type="match status" value="1"/>
</dbReference>
<dbReference type="InterPro" id="IPR018484">
    <property type="entry name" value="FGGY_N"/>
</dbReference>
<evidence type="ECO:0000259" key="4">
    <source>
        <dbReference type="Pfam" id="PF00370"/>
    </source>
</evidence>
<dbReference type="AlphaFoldDB" id="A0A7W6J7G9"/>
<dbReference type="SUPFAM" id="SSF53067">
    <property type="entry name" value="Actin-like ATPase domain"/>
    <property type="match status" value="1"/>
</dbReference>
<dbReference type="EMBL" id="JACIEZ010000008">
    <property type="protein sequence ID" value="MBB4066209.1"/>
    <property type="molecule type" value="Genomic_DNA"/>
</dbReference>
<feature type="domain" description="Carbohydrate kinase FGGY N-terminal" evidence="4">
    <location>
        <begin position="8"/>
        <end position="241"/>
    </location>
</feature>
<dbReference type="Pfam" id="PF21546">
    <property type="entry name" value="FGGY_C_2"/>
    <property type="match status" value="1"/>
</dbReference>
<dbReference type="RefSeq" id="WP_246365719.1">
    <property type="nucleotide sequence ID" value="NZ_JACIEZ010000008.1"/>
</dbReference>
<comment type="caution">
    <text evidence="6">The sequence shown here is derived from an EMBL/GenBank/DDBJ whole genome shotgun (WGS) entry which is preliminary data.</text>
</comment>
<evidence type="ECO:0000256" key="3">
    <source>
        <dbReference type="ARBA" id="ARBA00022777"/>
    </source>
</evidence>
<dbReference type="InterPro" id="IPR049382">
    <property type="entry name" value="FGGY_C_2"/>
</dbReference>
<dbReference type="CDD" id="cd07772">
    <property type="entry name" value="ASKHA_NBD_FGGY_NaCK-like"/>
    <property type="match status" value="1"/>
</dbReference>
<evidence type="ECO:0000256" key="1">
    <source>
        <dbReference type="ARBA" id="ARBA00009156"/>
    </source>
</evidence>
<sequence>MATPQRIAVIDIGKTNAKVVLFDAGAGRETQQHSFRNTPAPAPYSHFDTDALWSFIRHALSEIGRNGGMDAISITTHGACFALLDGAGELAMPVMDYEDPSPDSLDGAYRALRPPFAETGSPRLPMGLNAGAMLHWQAKTHPEDFRRVRHILPWPQYWAYRLTGVIANELTSLGVHTDLWNPHQSRFSSLVADLGWERLMPEIRPASAVLGAVRPALAAELGLPAGIPVHSGIHDSNASLLPHLLTRRAPFCVMSTGTWVVTLAVGGREMALDEERDTLFNVNALGAKTPSSRFMGGRAFEMLVPGGLVQISPEERRRVLSDGVMLLPSVPAGSGPFPHVAGRWMAEPQTPGERLFAVSLHLALMAGVSRELIGAEGDTIVEGPFAGNADFISMLATLTGRQPIVSEGRKTGTSFGAACLALGPAGIALQPDHSPAAEPDPQLAAYAARWRALAGP</sequence>
<evidence type="ECO:0000313" key="6">
    <source>
        <dbReference type="EMBL" id="MBB4066209.1"/>
    </source>
</evidence>
<keyword evidence="2" id="KW-0808">Transferase</keyword>
<reference evidence="6 7" key="1">
    <citation type="submission" date="2020-08" db="EMBL/GenBank/DDBJ databases">
        <title>Genomic Encyclopedia of Type Strains, Phase IV (KMG-IV): sequencing the most valuable type-strain genomes for metagenomic binning, comparative biology and taxonomic classification.</title>
        <authorList>
            <person name="Goeker M."/>
        </authorList>
    </citation>
    <scope>NUCLEOTIDE SEQUENCE [LARGE SCALE GENOMIC DNA]</scope>
    <source>
        <strain evidence="6 7">DSM 29853</strain>
    </source>
</reference>
<dbReference type="PANTHER" id="PTHR43095">
    <property type="entry name" value="SUGAR KINASE"/>
    <property type="match status" value="1"/>
</dbReference>
<dbReference type="InterPro" id="IPR043129">
    <property type="entry name" value="ATPase_NBD"/>
</dbReference>
<keyword evidence="3 6" id="KW-0418">Kinase</keyword>
<accession>A0A7W6J7G9</accession>
<evidence type="ECO:0000313" key="7">
    <source>
        <dbReference type="Proteomes" id="UP000528286"/>
    </source>
</evidence>
<dbReference type="Proteomes" id="UP000528286">
    <property type="component" value="Unassembled WGS sequence"/>
</dbReference>
<comment type="similarity">
    <text evidence="1">Belongs to the FGGY kinase family.</text>
</comment>